<sequence length="71" mass="7664">MTDVVDKGKLLRVAECSVENVKQARFEQVPKDAGNRGMIPGMLSGAFGKRQNGRYLAASYGTMHSTSTVCV</sequence>
<name>A0A941FFS7_9BACI</name>
<evidence type="ECO:0000313" key="1">
    <source>
        <dbReference type="EMBL" id="MBR8643978.1"/>
    </source>
</evidence>
<dbReference type="Proteomes" id="UP000680045">
    <property type="component" value="Unassembled WGS sequence"/>
</dbReference>
<evidence type="ECO:0000313" key="2">
    <source>
        <dbReference type="Proteomes" id="UP000680045"/>
    </source>
</evidence>
<gene>
    <name evidence="1" type="ORF">KEH51_02195</name>
</gene>
<organism evidence="1 2">
    <name type="scientific">Peribacillus frigoritolerans</name>
    <dbReference type="NCBI Taxonomy" id="450367"/>
    <lineage>
        <taxon>Bacteria</taxon>
        <taxon>Bacillati</taxon>
        <taxon>Bacillota</taxon>
        <taxon>Bacilli</taxon>
        <taxon>Bacillales</taxon>
        <taxon>Bacillaceae</taxon>
        <taxon>Peribacillus</taxon>
    </lineage>
</organism>
<accession>A0A941FFS7</accession>
<dbReference type="AlphaFoldDB" id="A0A941FFS7"/>
<proteinExistence type="predicted"/>
<comment type="caution">
    <text evidence="1">The sequence shown here is derived from an EMBL/GenBank/DDBJ whole genome shotgun (WGS) entry which is preliminary data.</text>
</comment>
<reference evidence="1" key="1">
    <citation type="submission" date="2021-04" db="EMBL/GenBank/DDBJ databases">
        <title>Whole genome sequencing of Enterococci isolates from hospitalized patients.</title>
        <authorList>
            <person name="Ogoti B.M."/>
            <person name="Onyambu F.G."/>
        </authorList>
    </citation>
    <scope>NUCLEOTIDE SEQUENCE</scope>
    <source>
        <strain evidence="1">242</strain>
    </source>
</reference>
<dbReference type="EMBL" id="JAGTPW010000002">
    <property type="protein sequence ID" value="MBR8643978.1"/>
    <property type="molecule type" value="Genomic_DNA"/>
</dbReference>
<protein>
    <submittedName>
        <fullName evidence="1">Uncharacterized protein</fullName>
    </submittedName>
</protein>